<protein>
    <submittedName>
        <fullName evidence="1">YkvS family protein</fullName>
    </submittedName>
</protein>
<dbReference type="Proteomes" id="UP001595279">
    <property type="component" value="Unassembled WGS sequence"/>
</dbReference>
<proteinExistence type="predicted"/>
<dbReference type="EMBL" id="JBHRSA010000041">
    <property type="protein sequence ID" value="MFC3040542.1"/>
    <property type="molecule type" value="Genomic_DNA"/>
</dbReference>
<keyword evidence="2" id="KW-1185">Reference proteome</keyword>
<dbReference type="InterPro" id="IPR018690">
    <property type="entry name" value="DUF2187"/>
</dbReference>
<dbReference type="InterPro" id="IPR037222">
    <property type="entry name" value="GatD_N_sf"/>
</dbReference>
<accession>A0ABV7CW22</accession>
<evidence type="ECO:0000313" key="2">
    <source>
        <dbReference type="Proteomes" id="UP001595279"/>
    </source>
</evidence>
<comment type="caution">
    <text evidence="1">The sequence shown here is derived from an EMBL/GenBank/DDBJ whole genome shotgun (WGS) entry which is preliminary data.</text>
</comment>
<gene>
    <name evidence="1" type="ORF">ACFOGI_09820</name>
</gene>
<dbReference type="SUPFAM" id="SSF141300">
    <property type="entry name" value="GatD N-terminal domain-like"/>
    <property type="match status" value="1"/>
</dbReference>
<sequence length="72" mass="8438">MFHPDEKRAKPGDVIEFERNNMVYTGRVMPSRAENSIVVDISGMDRYEELNHGYHNTVVNHTKYRIVEEEVS</sequence>
<dbReference type="RefSeq" id="WP_390271875.1">
    <property type="nucleotide sequence ID" value="NZ_JBHRSA010000041.1"/>
</dbReference>
<organism evidence="1 2">
    <name type="scientific">Virgibacillus xinjiangensis</name>
    <dbReference type="NCBI Taxonomy" id="393090"/>
    <lineage>
        <taxon>Bacteria</taxon>
        <taxon>Bacillati</taxon>
        <taxon>Bacillota</taxon>
        <taxon>Bacilli</taxon>
        <taxon>Bacillales</taxon>
        <taxon>Bacillaceae</taxon>
        <taxon>Virgibacillus</taxon>
    </lineage>
</organism>
<reference evidence="2" key="1">
    <citation type="journal article" date="2019" name="Int. J. Syst. Evol. Microbiol.">
        <title>The Global Catalogue of Microorganisms (GCM) 10K type strain sequencing project: providing services to taxonomists for standard genome sequencing and annotation.</title>
        <authorList>
            <consortium name="The Broad Institute Genomics Platform"/>
            <consortium name="The Broad Institute Genome Sequencing Center for Infectious Disease"/>
            <person name="Wu L."/>
            <person name="Ma J."/>
        </authorList>
    </citation>
    <scope>NUCLEOTIDE SEQUENCE [LARGE SCALE GENOMIC DNA]</scope>
    <source>
        <strain evidence="2">KCTC 13128</strain>
    </source>
</reference>
<evidence type="ECO:0000313" key="1">
    <source>
        <dbReference type="EMBL" id="MFC3040542.1"/>
    </source>
</evidence>
<dbReference type="Pfam" id="PF09953">
    <property type="entry name" value="DUF2187"/>
    <property type="match status" value="1"/>
</dbReference>
<name>A0ABV7CW22_9BACI</name>